<dbReference type="Pfam" id="PF26421">
    <property type="entry name" value="Avidin_like"/>
    <property type="match status" value="1"/>
</dbReference>
<sequence>MINYQNKKFKALQNSDTGEVSGETIFHYQQEGSRLWATYSGGAILEGHLMGKVDKDGRIEMVYHHRNREGELKSGVCHSMPEILKDGKIRLFEKWQWTFGGKERGTSILEEI</sequence>
<evidence type="ECO:0000313" key="1">
    <source>
        <dbReference type="EMBL" id="GJM63807.1"/>
    </source>
</evidence>
<protein>
    <recommendedName>
        <fullName evidence="3">N-acetylglutamate synthase</fullName>
    </recommendedName>
</protein>
<keyword evidence="2" id="KW-1185">Reference proteome</keyword>
<dbReference type="EMBL" id="BQKE01000003">
    <property type="protein sequence ID" value="GJM63807.1"/>
    <property type="molecule type" value="Genomic_DNA"/>
</dbReference>
<comment type="caution">
    <text evidence="1">The sequence shown here is derived from an EMBL/GenBank/DDBJ whole genome shotgun (WGS) entry which is preliminary data.</text>
</comment>
<dbReference type="Proteomes" id="UP001310022">
    <property type="component" value="Unassembled WGS sequence"/>
</dbReference>
<proteinExistence type="predicted"/>
<dbReference type="AlphaFoldDB" id="A0AAN5AMH1"/>
<evidence type="ECO:0000313" key="2">
    <source>
        <dbReference type="Proteomes" id="UP001310022"/>
    </source>
</evidence>
<gene>
    <name evidence="1" type="ORF">PEDI_43590</name>
</gene>
<evidence type="ECO:0008006" key="3">
    <source>
        <dbReference type="Google" id="ProtNLM"/>
    </source>
</evidence>
<dbReference type="RefSeq" id="WP_338238921.1">
    <property type="nucleotide sequence ID" value="NZ_BQKE01000003.1"/>
</dbReference>
<name>A0AAN5AMH1_9BACT</name>
<accession>A0AAN5AMH1</accession>
<dbReference type="InterPro" id="IPR058595">
    <property type="entry name" value="Avidin-like"/>
</dbReference>
<reference evidence="1 2" key="1">
    <citation type="submission" date="2021-12" db="EMBL/GenBank/DDBJ databases">
        <title>Genome sequencing of bacteria with rrn-lacking chromosome and rrn-plasmid.</title>
        <authorList>
            <person name="Anda M."/>
            <person name="Iwasaki W."/>
        </authorList>
    </citation>
    <scope>NUCLEOTIDE SEQUENCE [LARGE SCALE GENOMIC DNA]</scope>
    <source>
        <strain evidence="1 2">NBRC 15940</strain>
    </source>
</reference>
<organism evidence="1 2">
    <name type="scientific">Persicobacter diffluens</name>
    <dbReference type="NCBI Taxonomy" id="981"/>
    <lineage>
        <taxon>Bacteria</taxon>
        <taxon>Pseudomonadati</taxon>
        <taxon>Bacteroidota</taxon>
        <taxon>Cytophagia</taxon>
        <taxon>Cytophagales</taxon>
        <taxon>Persicobacteraceae</taxon>
        <taxon>Persicobacter</taxon>
    </lineage>
</organism>